<dbReference type="GO" id="GO:0032216">
    <property type="term" value="F:glucosaminyl-phosphatidylinositol O-acyltransferase activity"/>
    <property type="evidence" value="ECO:0007669"/>
    <property type="project" value="TreeGrafter"/>
</dbReference>
<dbReference type="GO" id="GO:0006506">
    <property type="term" value="P:GPI anchor biosynthetic process"/>
    <property type="evidence" value="ECO:0007669"/>
    <property type="project" value="UniProtKB-UniPathway"/>
</dbReference>
<feature type="transmembrane region" description="Helical" evidence="9">
    <location>
        <begin position="332"/>
        <end position="351"/>
    </location>
</feature>
<dbReference type="EMBL" id="PEDP01000937">
    <property type="protein sequence ID" value="POS84606.1"/>
    <property type="molecule type" value="Genomic_DNA"/>
</dbReference>
<dbReference type="GO" id="GO:0072659">
    <property type="term" value="P:protein localization to plasma membrane"/>
    <property type="evidence" value="ECO:0007669"/>
    <property type="project" value="TreeGrafter"/>
</dbReference>
<comment type="caution">
    <text evidence="10">The sequence shown here is derived from an EMBL/GenBank/DDBJ whole genome shotgun (WGS) entry which is preliminary data.</text>
</comment>
<feature type="transmembrane region" description="Helical" evidence="9">
    <location>
        <begin position="294"/>
        <end position="312"/>
    </location>
</feature>
<feature type="transmembrane region" description="Helical" evidence="9">
    <location>
        <begin position="466"/>
        <end position="484"/>
    </location>
</feature>
<feature type="transmembrane region" description="Helical" evidence="9">
    <location>
        <begin position="371"/>
        <end position="389"/>
    </location>
</feature>
<sequence length="521" mass="57826">MSRAVEQIKAASYKVLKEEFVSNLTGGSISEINYVTAVAPTNAATTDSTTTSAVWICTFVEFLINVLSILLATTLYASKPVLLNLLLIAPLLIVYLFLLPKKVAGTFFSKKRNKKKLLKPTPARSSASGLSNLKNDKNVDFKALSNPLPKRPFLTTYRGSMLIITCISILAVDFHVFPRRFAKVETWGTSLMDVGVGSFVFSTGIIAARPLLLDQKEIGRSKTTLRGRLLKAGRNSLPLLILGLIRLWSVKGLNYAEHVSEYGVHWNFFFTLGFLPPFVSLFQSAFKYLPSYSILAVILGAAYQASLDFTNLKTFVLSAPRNNILSMNREGIFSFVGYLAIFLIGQEIGLYVLPRRLLPKSFSAWQQRKKLLLCLGGASLTWTLLFMATSNRIYGLNMTVSRRLANLPYIVWIAAFNTSQLTVFCLIETIFFPSVWNVSENTTKLEEEEIYRNATSGVLEAYNRNGLAVFLLANLLTGAVNLSISTLECSDLKSMVILVLYAALISGTAVALNWWDISIKF</sequence>
<keyword evidence="7 9" id="KW-1133">Transmembrane helix</keyword>
<name>A0A2S4PRG6_9PEZI</name>
<protein>
    <recommendedName>
        <fullName evidence="9">GPI-anchored wall transfer protein</fullName>
        <ecNumber evidence="9">2.3.-.-</ecNumber>
    </recommendedName>
</protein>
<keyword evidence="9" id="KW-0808">Transferase</keyword>
<feature type="transmembrane region" description="Helical" evidence="9">
    <location>
        <begin position="409"/>
        <end position="432"/>
    </location>
</feature>
<evidence type="ECO:0000256" key="9">
    <source>
        <dbReference type="RuleBase" id="RU280819"/>
    </source>
</evidence>
<feature type="transmembrane region" description="Helical" evidence="9">
    <location>
        <begin position="81"/>
        <end position="99"/>
    </location>
</feature>
<organism evidence="10 11">
    <name type="scientific">Erysiphe pulchra</name>
    <dbReference type="NCBI Taxonomy" id="225359"/>
    <lineage>
        <taxon>Eukaryota</taxon>
        <taxon>Fungi</taxon>
        <taxon>Dikarya</taxon>
        <taxon>Ascomycota</taxon>
        <taxon>Pezizomycotina</taxon>
        <taxon>Leotiomycetes</taxon>
        <taxon>Erysiphales</taxon>
        <taxon>Erysiphaceae</taxon>
        <taxon>Erysiphe</taxon>
    </lineage>
</organism>
<keyword evidence="5 9" id="KW-0337">GPI-anchor biosynthesis</keyword>
<evidence type="ECO:0000313" key="10">
    <source>
        <dbReference type="EMBL" id="POS84606.1"/>
    </source>
</evidence>
<evidence type="ECO:0000256" key="3">
    <source>
        <dbReference type="ARBA" id="ARBA00004687"/>
    </source>
</evidence>
<evidence type="ECO:0000256" key="2">
    <source>
        <dbReference type="ARBA" id="ARBA00004477"/>
    </source>
</evidence>
<dbReference type="EC" id="2.3.-.-" evidence="9"/>
<dbReference type="PIRSF" id="PIRSF017321">
    <property type="entry name" value="GWT1"/>
    <property type="match status" value="1"/>
</dbReference>
<dbReference type="Proteomes" id="UP000237438">
    <property type="component" value="Unassembled WGS sequence"/>
</dbReference>
<evidence type="ECO:0000256" key="6">
    <source>
        <dbReference type="ARBA" id="ARBA00022692"/>
    </source>
</evidence>
<dbReference type="UniPathway" id="UPA00196"/>
<dbReference type="Pfam" id="PF06423">
    <property type="entry name" value="GWT1"/>
    <property type="match status" value="1"/>
</dbReference>
<keyword evidence="9" id="KW-0256">Endoplasmic reticulum</keyword>
<proteinExistence type="inferred from homology"/>
<feature type="transmembrane region" description="Helical" evidence="9">
    <location>
        <begin position="262"/>
        <end position="282"/>
    </location>
</feature>
<feature type="transmembrane region" description="Helical" evidence="9">
    <location>
        <begin position="232"/>
        <end position="250"/>
    </location>
</feature>
<dbReference type="PANTHER" id="PTHR20661">
    <property type="entry name" value="PHOSPHATIDYLINOSITOL-GLYCAN BIOSYNTHESIS CLASS W PROTEIN"/>
    <property type="match status" value="1"/>
</dbReference>
<dbReference type="STRING" id="225359.A0A2S4PRG6"/>
<evidence type="ECO:0000256" key="7">
    <source>
        <dbReference type="ARBA" id="ARBA00022989"/>
    </source>
</evidence>
<comment type="function">
    <text evidence="1">Probable acetyltransferase, which acetylates the inositol ring of phosphatidylinositol during biosynthesis of GPI-anchor.</text>
</comment>
<comment type="pathway">
    <text evidence="3 9">Glycolipid biosynthesis; glycosylphosphatidylinositol-anchor biosynthesis.</text>
</comment>
<feature type="transmembrane region" description="Helical" evidence="9">
    <location>
        <begin position="159"/>
        <end position="178"/>
    </location>
</feature>
<keyword evidence="8 9" id="KW-0472">Membrane</keyword>
<feature type="transmembrane region" description="Helical" evidence="9">
    <location>
        <begin position="53"/>
        <end position="75"/>
    </location>
</feature>
<evidence type="ECO:0000313" key="11">
    <source>
        <dbReference type="Proteomes" id="UP000237438"/>
    </source>
</evidence>
<dbReference type="GO" id="GO:0005789">
    <property type="term" value="C:endoplasmic reticulum membrane"/>
    <property type="evidence" value="ECO:0007669"/>
    <property type="project" value="UniProtKB-SubCell"/>
</dbReference>
<comment type="subcellular location">
    <subcellularLocation>
        <location evidence="2 9">Endoplasmic reticulum membrane</location>
        <topology evidence="2 9">Multi-pass membrane protein</topology>
    </subcellularLocation>
</comment>
<evidence type="ECO:0000256" key="8">
    <source>
        <dbReference type="ARBA" id="ARBA00023136"/>
    </source>
</evidence>
<keyword evidence="9" id="KW-0012">Acyltransferase</keyword>
<dbReference type="OrthoDB" id="15270at2759"/>
<comment type="function">
    <text evidence="9">A acetyltransferase, which acetylates the inositol ring of phosphatidylinositol during biosynthesis of GPI-anchor.</text>
</comment>
<evidence type="ECO:0000256" key="4">
    <source>
        <dbReference type="ARBA" id="ARBA00007559"/>
    </source>
</evidence>
<feature type="transmembrane region" description="Helical" evidence="9">
    <location>
        <begin position="496"/>
        <end position="515"/>
    </location>
</feature>
<dbReference type="InterPro" id="IPR009447">
    <property type="entry name" value="PIGW/GWT1"/>
</dbReference>
<dbReference type="PANTHER" id="PTHR20661:SF0">
    <property type="entry name" value="PHOSPHATIDYLINOSITOL-GLYCAN BIOSYNTHESIS CLASS W PROTEIN"/>
    <property type="match status" value="1"/>
</dbReference>
<comment type="similarity">
    <text evidence="4 9">Belongs to the PIGW family.</text>
</comment>
<gene>
    <name evidence="10" type="ORF">EPUL_004443</name>
</gene>
<dbReference type="AlphaFoldDB" id="A0A2S4PRG6"/>
<reference evidence="10 11" key="1">
    <citation type="submission" date="2017-10" db="EMBL/GenBank/DDBJ databases">
        <title>Development of genomic resources for the powdery mildew, Erysiphe pulchra.</title>
        <authorList>
            <person name="Wadl P.A."/>
            <person name="Mack B.M."/>
            <person name="Moore G."/>
            <person name="Beltz S.B."/>
        </authorList>
    </citation>
    <scope>NUCLEOTIDE SEQUENCE [LARGE SCALE GENOMIC DNA]</scope>
    <source>
        <strain evidence="10">Cflorida</strain>
    </source>
</reference>
<feature type="transmembrane region" description="Helical" evidence="9">
    <location>
        <begin position="190"/>
        <end position="212"/>
    </location>
</feature>
<evidence type="ECO:0000256" key="5">
    <source>
        <dbReference type="ARBA" id="ARBA00022502"/>
    </source>
</evidence>
<keyword evidence="11" id="KW-1185">Reference proteome</keyword>
<accession>A0A2S4PRG6</accession>
<keyword evidence="6 9" id="KW-0812">Transmembrane</keyword>
<evidence type="ECO:0000256" key="1">
    <source>
        <dbReference type="ARBA" id="ARBA00002531"/>
    </source>
</evidence>